<dbReference type="PIRSF" id="PIRSF005444">
    <property type="entry name" value="PEMT"/>
    <property type="match status" value="1"/>
</dbReference>
<dbReference type="GO" id="GO:0000773">
    <property type="term" value="F:phosphatidyl-N-methylethanolamine N-methyltransferase activity"/>
    <property type="evidence" value="ECO:0007669"/>
    <property type="project" value="UniProtKB-UniRule"/>
</dbReference>
<keyword evidence="4 17" id="KW-0489">Methyltransferase</keyword>
<comment type="function">
    <text evidence="17">Catalyzes the second two steps of the methylation pathway of phosphatidylcholine biosynthesis, the SAM-dependent methylation of phosphatidylmonomethylethanolamine (PMME) to phosphatidyldimethylethanolamine (PDME) and of PDME to phosphatidylcholine (PC).</text>
</comment>
<comment type="subcellular location">
    <subcellularLocation>
        <location evidence="17">Endoplasmic reticulum membrane</location>
        <topology evidence="17">Multi-pass membrane protein</topology>
    </subcellularLocation>
    <subcellularLocation>
        <location evidence="17">Mitochondrion membrane</location>
        <topology evidence="17">Multi-pass membrane protein</topology>
    </subcellularLocation>
</comment>
<gene>
    <name evidence="19" type="ORF">LRAMOSA03958</name>
</gene>
<evidence type="ECO:0000256" key="11">
    <source>
        <dbReference type="ARBA" id="ARBA00023128"/>
    </source>
</evidence>
<comment type="catalytic activity">
    <reaction evidence="16 17">
        <text>a 1,2-diacyl-sn-glycero-3-phospho-N-methylethanolamine + S-adenosyl-L-methionine = a 1,2-diacyl-sn-glycero-3-phospho-N,N-dimethylethanolamine + S-adenosyl-L-homocysteine + H(+)</text>
        <dbReference type="Rhea" id="RHEA:32735"/>
        <dbReference type="ChEBI" id="CHEBI:15378"/>
        <dbReference type="ChEBI" id="CHEBI:57856"/>
        <dbReference type="ChEBI" id="CHEBI:59789"/>
        <dbReference type="ChEBI" id="CHEBI:64572"/>
        <dbReference type="ChEBI" id="CHEBI:64573"/>
        <dbReference type="EC" id="2.1.1.71"/>
    </reaction>
</comment>
<dbReference type="HAMAP" id="MF_03216">
    <property type="entry name" value="PLMT"/>
    <property type="match status" value="1"/>
</dbReference>
<proteinExistence type="inferred from homology"/>
<evidence type="ECO:0000256" key="13">
    <source>
        <dbReference type="ARBA" id="ARBA00023209"/>
    </source>
</evidence>
<feature type="transmembrane region" description="Helical" evidence="18">
    <location>
        <begin position="12"/>
        <end position="28"/>
    </location>
</feature>
<keyword evidence="14 17" id="KW-1208">Phospholipid metabolism</keyword>
<comment type="pathway">
    <text evidence="2">Lipid metabolism.</text>
</comment>
<evidence type="ECO:0000256" key="8">
    <source>
        <dbReference type="ARBA" id="ARBA00022824"/>
    </source>
</evidence>
<evidence type="ECO:0000256" key="3">
    <source>
        <dbReference type="ARBA" id="ARBA00022516"/>
    </source>
</evidence>
<evidence type="ECO:0000256" key="10">
    <source>
        <dbReference type="ARBA" id="ARBA00023098"/>
    </source>
</evidence>
<keyword evidence="9 17" id="KW-1133">Transmembrane helix</keyword>
<dbReference type="Pfam" id="PF04191">
    <property type="entry name" value="PEMT"/>
    <property type="match status" value="1"/>
</dbReference>
<evidence type="ECO:0000256" key="9">
    <source>
        <dbReference type="ARBA" id="ARBA00022989"/>
    </source>
</evidence>
<dbReference type="AlphaFoldDB" id="A0A077WWN9"/>
<keyword evidence="6 17" id="KW-0949">S-adenosyl-L-methionine</keyword>
<keyword evidence="8 17" id="KW-0256">Endoplasmic reticulum</keyword>
<feature type="transmembrane region" description="Helical" evidence="18">
    <location>
        <begin position="48"/>
        <end position="68"/>
    </location>
</feature>
<dbReference type="EC" id="2.1.1.71" evidence="17"/>
<evidence type="ECO:0000256" key="17">
    <source>
        <dbReference type="HAMAP-Rule" id="MF_03216"/>
    </source>
</evidence>
<dbReference type="UniPathway" id="UPA00753"/>
<feature type="binding site" evidence="17">
    <location>
        <begin position="95"/>
        <end position="97"/>
    </location>
    <ligand>
        <name>S-adenosyl-L-methionine</name>
        <dbReference type="ChEBI" id="CHEBI:59789"/>
    </ligand>
</feature>
<sequence length="196" mass="21994">MDYIDFSQPTFYYVLANILFNPLFWNTVARAEYRSHILTKLAGGNRYLGCYVLAVTIFSIGIIRDYLYTWALDNQPTHPALESPLVQLAAVVLFAVGSTLVLTSMYALGVTGTYLGDYFGILMDERVTGFPFNVCENPMYVGSSLNFLATALWRASPAGILLTLIVYIVYQIALMFEGPFTTMIYENKAKNQKKAQ</sequence>
<feature type="topological domain" description="Lumenal" evidence="17">
    <location>
        <begin position="112"/>
        <end position="154"/>
    </location>
</feature>
<dbReference type="GO" id="GO:0032259">
    <property type="term" value="P:methylation"/>
    <property type="evidence" value="ECO:0007669"/>
    <property type="project" value="UniProtKB-KW"/>
</dbReference>
<dbReference type="PROSITE" id="PS51599">
    <property type="entry name" value="SAM_PEMT_PEM2"/>
    <property type="match status" value="1"/>
</dbReference>
<dbReference type="InterPro" id="IPR007318">
    <property type="entry name" value="Phopholipid_MeTrfase"/>
</dbReference>
<reference evidence="19" key="1">
    <citation type="journal article" date="2014" name="Genome Announc.">
        <title>De novo whole-genome sequence and genome annotation of Lichtheimia ramosa.</title>
        <authorList>
            <person name="Linde J."/>
            <person name="Schwartze V."/>
            <person name="Binder U."/>
            <person name="Lass-Florl C."/>
            <person name="Voigt K."/>
            <person name="Horn F."/>
        </authorList>
    </citation>
    <scope>NUCLEOTIDE SEQUENCE</scope>
    <source>
        <strain evidence="19">JMRC FSU:6197</strain>
    </source>
</reference>
<keyword evidence="13 17" id="KW-0594">Phospholipid biosynthesis</keyword>
<evidence type="ECO:0000256" key="4">
    <source>
        <dbReference type="ARBA" id="ARBA00022603"/>
    </source>
</evidence>
<evidence type="ECO:0000313" key="19">
    <source>
        <dbReference type="EMBL" id="CDS11695.1"/>
    </source>
</evidence>
<dbReference type="InterPro" id="IPR024960">
    <property type="entry name" value="PEMT/MFAP"/>
</dbReference>
<dbReference type="GO" id="GO:0005789">
    <property type="term" value="C:endoplasmic reticulum membrane"/>
    <property type="evidence" value="ECO:0007669"/>
    <property type="project" value="UniProtKB-SubCell"/>
</dbReference>
<comment type="catalytic activity">
    <reaction evidence="15">
        <text>a 1,2-diacyl-sn-glycero-3-phospho-N,N-dimethylethanolamine + S-adenosyl-L-methionine = a 1,2-diacyl-sn-glycero-3-phosphocholine + S-adenosyl-L-homocysteine + H(+)</text>
        <dbReference type="Rhea" id="RHEA:32739"/>
        <dbReference type="ChEBI" id="CHEBI:15378"/>
        <dbReference type="ChEBI" id="CHEBI:57643"/>
        <dbReference type="ChEBI" id="CHEBI:57856"/>
        <dbReference type="ChEBI" id="CHEBI:59789"/>
        <dbReference type="ChEBI" id="CHEBI:64572"/>
        <dbReference type="EC" id="2.1.1.71"/>
    </reaction>
</comment>
<evidence type="ECO:0000256" key="6">
    <source>
        <dbReference type="ARBA" id="ARBA00022691"/>
    </source>
</evidence>
<evidence type="ECO:0000256" key="16">
    <source>
        <dbReference type="ARBA" id="ARBA00052459"/>
    </source>
</evidence>
<organism evidence="19">
    <name type="scientific">Lichtheimia ramosa</name>
    <dbReference type="NCBI Taxonomy" id="688394"/>
    <lineage>
        <taxon>Eukaryota</taxon>
        <taxon>Fungi</taxon>
        <taxon>Fungi incertae sedis</taxon>
        <taxon>Mucoromycota</taxon>
        <taxon>Mucoromycotina</taxon>
        <taxon>Mucoromycetes</taxon>
        <taxon>Mucorales</taxon>
        <taxon>Lichtheimiaceae</taxon>
        <taxon>Lichtheimia</taxon>
    </lineage>
</organism>
<keyword evidence="5 17" id="KW-0808">Transferase</keyword>
<evidence type="ECO:0000256" key="7">
    <source>
        <dbReference type="ARBA" id="ARBA00022692"/>
    </source>
</evidence>
<keyword evidence="3 17" id="KW-0444">Lipid biosynthesis</keyword>
<feature type="topological domain" description="Cytoplasmic" evidence="17">
    <location>
        <begin position="64"/>
        <end position="90"/>
    </location>
</feature>
<keyword evidence="7 17" id="KW-0812">Transmembrane</keyword>
<evidence type="ECO:0000256" key="2">
    <source>
        <dbReference type="ARBA" id="ARBA00005189"/>
    </source>
</evidence>
<dbReference type="PANTHER" id="PTHR15458:SF5">
    <property type="entry name" value="PHOSPHATIDYLETHANOLAMINE N-METHYLTRANSFERASE"/>
    <property type="match status" value="1"/>
</dbReference>
<dbReference type="OrthoDB" id="8300106at2759"/>
<feature type="intramembrane region" description="Helical" evidence="17">
    <location>
        <begin position="9"/>
        <end position="29"/>
    </location>
</feature>
<evidence type="ECO:0000256" key="5">
    <source>
        <dbReference type="ARBA" id="ARBA00022679"/>
    </source>
</evidence>
<feature type="topological domain" description="Lumenal" evidence="17">
    <location>
        <begin position="1"/>
        <end position="8"/>
    </location>
</feature>
<dbReference type="EMBL" id="LK023346">
    <property type="protein sequence ID" value="CDS11695.1"/>
    <property type="molecule type" value="Genomic_DNA"/>
</dbReference>
<keyword evidence="12 17" id="KW-0472">Membrane</keyword>
<feature type="binding site" evidence="17">
    <location>
        <begin position="177"/>
        <end position="178"/>
    </location>
    <ligand>
        <name>S-adenosyl-L-methionine</name>
        <dbReference type="ChEBI" id="CHEBI:59789"/>
    </ligand>
</feature>
<feature type="transmembrane region" description="Helical" evidence="18">
    <location>
        <begin position="158"/>
        <end position="176"/>
    </location>
</feature>
<evidence type="ECO:0000256" key="14">
    <source>
        <dbReference type="ARBA" id="ARBA00023264"/>
    </source>
</evidence>
<comment type="similarity">
    <text evidence="17">Belongs to the class VI-like SAM-binding methyltransferase superfamily. PEMT/PEM2 methyltransferase family.</text>
</comment>
<comment type="pathway">
    <text evidence="1 17">Phospholipid metabolism; phosphatidylcholine biosynthesis.</text>
</comment>
<feature type="topological domain" description="Cytoplasmic" evidence="17">
    <location>
        <begin position="176"/>
        <end position="196"/>
    </location>
</feature>
<feature type="topological domain" description="Lumenal" evidence="17">
    <location>
        <begin position="30"/>
        <end position="41"/>
    </location>
</feature>
<dbReference type="PANTHER" id="PTHR15458">
    <property type="entry name" value="PHOSPHATIDYLETHANOLAMINE N-METHYLTRANSFERASE"/>
    <property type="match status" value="1"/>
</dbReference>
<dbReference type="FunFam" id="1.20.120.1630:FF:000005">
    <property type="entry name" value="Phosphatidylethanolamine N-methyltransferase"/>
    <property type="match status" value="1"/>
</dbReference>
<dbReference type="GO" id="GO:0006656">
    <property type="term" value="P:phosphatidylcholine biosynthetic process"/>
    <property type="evidence" value="ECO:0007669"/>
    <property type="project" value="UniProtKB-UniRule"/>
</dbReference>
<evidence type="ECO:0000256" key="1">
    <source>
        <dbReference type="ARBA" id="ARBA00004969"/>
    </source>
</evidence>
<evidence type="ECO:0000256" key="18">
    <source>
        <dbReference type="SAM" id="Phobius"/>
    </source>
</evidence>
<keyword evidence="10 17" id="KW-0443">Lipid metabolism</keyword>
<name>A0A077WWN9_9FUNG</name>
<evidence type="ECO:0000256" key="12">
    <source>
        <dbReference type="ARBA" id="ARBA00023136"/>
    </source>
</evidence>
<accession>A0A077WWN9</accession>
<feature type="transmembrane region" description="Helical" evidence="18">
    <location>
        <begin position="88"/>
        <end position="116"/>
    </location>
</feature>
<protein>
    <recommendedName>
        <fullName evidence="17">Phosphatidyl-N-methylethanolamine N-methyltransferase</fullName>
        <ecNumber evidence="17">2.1.1.71</ecNumber>
    </recommendedName>
    <alternativeName>
        <fullName evidence="17">Phospholipid methyltransferase</fullName>
        <shortName evidence="17">PLMT</shortName>
    </alternativeName>
</protein>
<keyword evidence="11 17" id="KW-0496">Mitochondrion</keyword>
<dbReference type="GO" id="GO:0031966">
    <property type="term" value="C:mitochondrial membrane"/>
    <property type="evidence" value="ECO:0007669"/>
    <property type="project" value="UniProtKB-SubCell"/>
</dbReference>
<evidence type="ECO:0000256" key="15">
    <source>
        <dbReference type="ARBA" id="ARBA00051252"/>
    </source>
</evidence>
<dbReference type="Gene3D" id="1.20.120.1630">
    <property type="match status" value="1"/>
</dbReference>